<dbReference type="Proteomes" id="UP001515943">
    <property type="component" value="Unassembled WGS sequence"/>
</dbReference>
<dbReference type="EMBL" id="VSRL01000133">
    <property type="protein sequence ID" value="NKE60695.1"/>
    <property type="molecule type" value="Genomic_DNA"/>
</dbReference>
<accession>A0ABX1FPL6</accession>
<evidence type="ECO:0000313" key="2">
    <source>
        <dbReference type="Proteomes" id="UP001515943"/>
    </source>
</evidence>
<proteinExistence type="predicted"/>
<gene>
    <name evidence="1" type="ORF">FXN61_29455</name>
</gene>
<protein>
    <submittedName>
        <fullName evidence="1">Amine oxidase</fullName>
    </submittedName>
</protein>
<evidence type="ECO:0000313" key="1">
    <source>
        <dbReference type="EMBL" id="NKE60695.1"/>
    </source>
</evidence>
<feature type="non-terminal residue" evidence="1">
    <location>
        <position position="1"/>
    </location>
</feature>
<keyword evidence="2" id="KW-1185">Reference proteome</keyword>
<name>A0ABX1FPL6_9PSEU</name>
<reference evidence="1 2" key="1">
    <citation type="submission" date="2019-08" db="EMBL/GenBank/DDBJ databases">
        <title>Lentzea from Indian Himalayas.</title>
        <authorList>
            <person name="Mandal S."/>
            <person name="Mallick Gupta A."/>
            <person name="Maiti P.K."/>
            <person name="Sarkar J."/>
            <person name="Mandal S."/>
        </authorList>
    </citation>
    <scope>NUCLEOTIDE SEQUENCE [LARGE SCALE GENOMIC DNA]</scope>
    <source>
        <strain evidence="1 2">PSKA42</strain>
    </source>
</reference>
<sequence>LPEATPRALALRSSFEAGLGGVVDYAGDWVYLSPCSEAAVRSGLRAANRLARKKERV</sequence>
<comment type="caution">
    <text evidence="1">The sequence shown here is derived from an EMBL/GenBank/DDBJ whole genome shotgun (WGS) entry which is preliminary data.</text>
</comment>
<organism evidence="1 2">
    <name type="scientific">Lentzea indica</name>
    <dbReference type="NCBI Taxonomy" id="2604800"/>
    <lineage>
        <taxon>Bacteria</taxon>
        <taxon>Bacillati</taxon>
        <taxon>Actinomycetota</taxon>
        <taxon>Actinomycetes</taxon>
        <taxon>Pseudonocardiales</taxon>
        <taxon>Pseudonocardiaceae</taxon>
        <taxon>Lentzea</taxon>
    </lineage>
</organism>